<dbReference type="AlphaFoldDB" id="A0A6V8N5Q3"/>
<dbReference type="RefSeq" id="WP_183359163.1">
    <property type="nucleotide sequence ID" value="NZ_BLXZ01000001.1"/>
</dbReference>
<keyword evidence="2" id="KW-1185">Reference proteome</keyword>
<name>A0A6V8N5Q3_9BACT</name>
<comment type="caution">
    <text evidence="1">The sequence shown here is derived from an EMBL/GenBank/DDBJ whole genome shotgun (WGS) entry which is preliminary data.</text>
</comment>
<gene>
    <name evidence="1" type="ORF">GMLC_01980</name>
</gene>
<dbReference type="EMBL" id="BLXZ01000001">
    <property type="protein sequence ID" value="GFO66619.1"/>
    <property type="molecule type" value="Genomic_DNA"/>
</dbReference>
<organism evidence="1 2">
    <name type="scientific">Geomonas limicola</name>
    <dbReference type="NCBI Taxonomy" id="2740186"/>
    <lineage>
        <taxon>Bacteria</taxon>
        <taxon>Pseudomonadati</taxon>
        <taxon>Thermodesulfobacteriota</taxon>
        <taxon>Desulfuromonadia</taxon>
        <taxon>Geobacterales</taxon>
        <taxon>Geobacteraceae</taxon>
        <taxon>Geomonas</taxon>
    </lineage>
</organism>
<proteinExistence type="predicted"/>
<accession>A0A6V8N5Q3</accession>
<evidence type="ECO:0000313" key="1">
    <source>
        <dbReference type="EMBL" id="GFO66619.1"/>
    </source>
</evidence>
<evidence type="ECO:0000313" key="2">
    <source>
        <dbReference type="Proteomes" id="UP000587586"/>
    </source>
</evidence>
<dbReference type="Proteomes" id="UP000587586">
    <property type="component" value="Unassembled WGS sequence"/>
</dbReference>
<reference evidence="2" key="1">
    <citation type="submission" date="2020-06" db="EMBL/GenBank/DDBJ databases">
        <title>Draft genomic sequecing of Geomonas sp. Red745.</title>
        <authorList>
            <person name="Itoh H."/>
            <person name="Xu Z.X."/>
            <person name="Ushijima N."/>
            <person name="Masuda Y."/>
            <person name="Shiratori Y."/>
            <person name="Senoo K."/>
        </authorList>
    </citation>
    <scope>NUCLEOTIDE SEQUENCE [LARGE SCALE GENOMIC DNA]</scope>
    <source>
        <strain evidence="2">Red745</strain>
    </source>
</reference>
<protein>
    <submittedName>
        <fullName evidence="1">Uncharacterized protein</fullName>
    </submittedName>
</protein>
<sequence>MGVRGFFQRLFQDRVTEKEPAVPLPFSHSEFDLQLAWNVSTTGTGTLLSGEVKNLRWAHLEGAELWITALDATGENVAREVCYLLPNLLRQGDTAQFAIRLPLALPPGTRLQFTYRYRGSDGGDGGTTWSQSFEFTVPAAEELRQQPEARR</sequence>